<accession>A0A409YMQ0</accession>
<dbReference type="Proteomes" id="UP000284706">
    <property type="component" value="Unassembled WGS sequence"/>
</dbReference>
<organism evidence="2 3">
    <name type="scientific">Gymnopilus dilepis</name>
    <dbReference type="NCBI Taxonomy" id="231916"/>
    <lineage>
        <taxon>Eukaryota</taxon>
        <taxon>Fungi</taxon>
        <taxon>Dikarya</taxon>
        <taxon>Basidiomycota</taxon>
        <taxon>Agaricomycotina</taxon>
        <taxon>Agaricomycetes</taxon>
        <taxon>Agaricomycetidae</taxon>
        <taxon>Agaricales</taxon>
        <taxon>Agaricineae</taxon>
        <taxon>Hymenogastraceae</taxon>
        <taxon>Gymnopilus</taxon>
    </lineage>
</organism>
<feature type="region of interest" description="Disordered" evidence="1">
    <location>
        <begin position="1"/>
        <end position="37"/>
    </location>
</feature>
<name>A0A409YMQ0_9AGAR</name>
<evidence type="ECO:0000256" key="1">
    <source>
        <dbReference type="SAM" id="MobiDB-lite"/>
    </source>
</evidence>
<dbReference type="AlphaFoldDB" id="A0A409YMQ0"/>
<evidence type="ECO:0000313" key="2">
    <source>
        <dbReference type="EMBL" id="PPR04295.1"/>
    </source>
</evidence>
<dbReference type="EMBL" id="NHYE01000642">
    <property type="protein sequence ID" value="PPR04295.1"/>
    <property type="molecule type" value="Genomic_DNA"/>
</dbReference>
<reference evidence="2 3" key="1">
    <citation type="journal article" date="2018" name="Evol. Lett.">
        <title>Horizontal gene cluster transfer increased hallucinogenic mushroom diversity.</title>
        <authorList>
            <person name="Reynolds H.T."/>
            <person name="Vijayakumar V."/>
            <person name="Gluck-Thaler E."/>
            <person name="Korotkin H.B."/>
            <person name="Matheny P.B."/>
            <person name="Slot J.C."/>
        </authorList>
    </citation>
    <scope>NUCLEOTIDE SEQUENCE [LARGE SCALE GENOMIC DNA]</scope>
    <source>
        <strain evidence="2 3">SRW20</strain>
    </source>
</reference>
<keyword evidence="3" id="KW-1185">Reference proteome</keyword>
<proteinExistence type="predicted"/>
<dbReference type="InParanoid" id="A0A409YMQ0"/>
<protein>
    <submittedName>
        <fullName evidence="2">Uncharacterized protein</fullName>
    </submittedName>
</protein>
<gene>
    <name evidence="2" type="ORF">CVT26_004047</name>
</gene>
<feature type="compositionally biased region" description="Basic and acidic residues" evidence="1">
    <location>
        <begin position="1"/>
        <end position="12"/>
    </location>
</feature>
<sequence>MTQLCDSKDPVGKTDSPVVAVPQGEGFSGTGENLGCKDVVETQPTDEEDEEEFVKGFLQWESDGPPKSDLAARLEYLNWRIEELREDARDCGCDSAMGYYDDNSVRHMQLDCAYNRRSEYRAERKEIRSKLRFSKEKDKQVARTL</sequence>
<comment type="caution">
    <text evidence="2">The sequence shown here is derived from an EMBL/GenBank/DDBJ whole genome shotgun (WGS) entry which is preliminary data.</text>
</comment>
<evidence type="ECO:0000313" key="3">
    <source>
        <dbReference type="Proteomes" id="UP000284706"/>
    </source>
</evidence>